<dbReference type="FunCoup" id="A0A0L0HP32">
    <property type="interactions" value="191"/>
</dbReference>
<dbReference type="RefSeq" id="XP_016611200.1">
    <property type="nucleotide sequence ID" value="XM_016757153.1"/>
</dbReference>
<name>A0A0L0HP32_SPIPD</name>
<comment type="subcellular location">
    <subcellularLocation>
        <location evidence="1">Endoplasmic reticulum membrane</location>
        <topology evidence="1">Single-pass type II membrane protein</topology>
    </subcellularLocation>
</comment>
<dbReference type="AlphaFoldDB" id="A0A0L0HP32"/>
<evidence type="ECO:0000256" key="1">
    <source>
        <dbReference type="ARBA" id="ARBA00004648"/>
    </source>
</evidence>
<keyword evidence="6 10" id="KW-1133">Transmembrane helix</keyword>
<feature type="transmembrane region" description="Helical" evidence="10">
    <location>
        <begin position="12"/>
        <end position="35"/>
    </location>
</feature>
<proteinExistence type="inferred from homology"/>
<dbReference type="GO" id="GO:0006465">
    <property type="term" value="P:signal peptide processing"/>
    <property type="evidence" value="ECO:0007669"/>
    <property type="project" value="UniProtKB-UniRule"/>
</dbReference>
<evidence type="ECO:0000313" key="11">
    <source>
        <dbReference type="EMBL" id="KND03161.1"/>
    </source>
</evidence>
<evidence type="ECO:0000256" key="3">
    <source>
        <dbReference type="ARBA" id="ARBA00022692"/>
    </source>
</evidence>
<accession>A0A0L0HP32</accession>
<evidence type="ECO:0000256" key="6">
    <source>
        <dbReference type="ARBA" id="ARBA00022989"/>
    </source>
</evidence>
<evidence type="ECO:0000256" key="8">
    <source>
        <dbReference type="ARBA" id="ARBA00045670"/>
    </source>
</evidence>
<dbReference type="VEuPathDB" id="FungiDB:SPPG_09002"/>
<dbReference type="InterPro" id="IPR007653">
    <property type="entry name" value="SPC3"/>
</dbReference>
<organism evidence="11 12">
    <name type="scientific">Spizellomyces punctatus (strain DAOM BR117)</name>
    <dbReference type="NCBI Taxonomy" id="645134"/>
    <lineage>
        <taxon>Eukaryota</taxon>
        <taxon>Fungi</taxon>
        <taxon>Fungi incertae sedis</taxon>
        <taxon>Chytridiomycota</taxon>
        <taxon>Chytridiomycota incertae sedis</taxon>
        <taxon>Chytridiomycetes</taxon>
        <taxon>Spizellomycetales</taxon>
        <taxon>Spizellomycetaceae</taxon>
        <taxon>Spizellomyces</taxon>
    </lineage>
</organism>
<keyword evidence="12" id="KW-1185">Reference proteome</keyword>
<protein>
    <recommendedName>
        <fullName evidence="9">Signal peptidase subunit 3</fullName>
    </recommendedName>
</protein>
<keyword evidence="5" id="KW-0735">Signal-anchor</keyword>
<evidence type="ECO:0000256" key="9">
    <source>
        <dbReference type="PIRNR" id="PIRNR016089"/>
    </source>
</evidence>
<dbReference type="STRING" id="645134.A0A0L0HP32"/>
<dbReference type="OrthoDB" id="10261524at2759"/>
<dbReference type="Pfam" id="PF04573">
    <property type="entry name" value="SPC22"/>
    <property type="match status" value="1"/>
</dbReference>
<evidence type="ECO:0000256" key="4">
    <source>
        <dbReference type="ARBA" id="ARBA00022824"/>
    </source>
</evidence>
<dbReference type="InParanoid" id="A0A0L0HP32"/>
<evidence type="ECO:0000256" key="5">
    <source>
        <dbReference type="ARBA" id="ARBA00022968"/>
    </source>
</evidence>
<comment type="function">
    <text evidence="8">Essential component of the signal peptidase complex (SPC) which catalyzes the cleavage of N-terminal signal sequences from nascent proteins as they are translocated into the lumen of the endoplasmic reticulum. Essential for the SPC catalytic activity, possibly by stabilizing and positioning the active center of the complex close to the lumenal surface. Essential for viability.</text>
</comment>
<evidence type="ECO:0000256" key="7">
    <source>
        <dbReference type="ARBA" id="ARBA00023136"/>
    </source>
</evidence>
<dbReference type="PIRSF" id="PIRSF016089">
    <property type="entry name" value="SPC22"/>
    <property type="match status" value="1"/>
</dbReference>
<dbReference type="GeneID" id="27692127"/>
<dbReference type="PANTHER" id="PTHR12804">
    <property type="entry name" value="MICROSOMAL SIGNAL PEPTIDASE 23 KD SUBUNIT SPC22/23"/>
    <property type="match status" value="1"/>
</dbReference>
<dbReference type="Proteomes" id="UP000053201">
    <property type="component" value="Unassembled WGS sequence"/>
</dbReference>
<dbReference type="GO" id="GO:0045047">
    <property type="term" value="P:protein targeting to ER"/>
    <property type="evidence" value="ECO:0007669"/>
    <property type="project" value="TreeGrafter"/>
</dbReference>
<evidence type="ECO:0000313" key="12">
    <source>
        <dbReference type="Proteomes" id="UP000053201"/>
    </source>
</evidence>
<dbReference type="PANTHER" id="PTHR12804:SF0">
    <property type="entry name" value="SIGNAL PEPTIDASE COMPLEX SUBUNIT 3"/>
    <property type="match status" value="1"/>
</dbReference>
<evidence type="ECO:0000256" key="2">
    <source>
        <dbReference type="ARBA" id="ARBA00009289"/>
    </source>
</evidence>
<keyword evidence="7 9" id="KW-0472">Membrane</keyword>
<dbReference type="OMA" id="FWDDGHG"/>
<dbReference type="EMBL" id="KQ257452">
    <property type="protein sequence ID" value="KND03161.1"/>
    <property type="molecule type" value="Genomic_DNA"/>
</dbReference>
<dbReference type="eggNOG" id="KOG3372">
    <property type="taxonomic scope" value="Eukaryota"/>
</dbReference>
<dbReference type="GO" id="GO:0005787">
    <property type="term" value="C:signal peptidase complex"/>
    <property type="evidence" value="ECO:0007669"/>
    <property type="project" value="UniProtKB-UniRule"/>
</dbReference>
<reference evidence="11 12" key="1">
    <citation type="submission" date="2009-08" db="EMBL/GenBank/DDBJ databases">
        <title>The Genome Sequence of Spizellomyces punctatus strain DAOM BR117.</title>
        <authorList>
            <consortium name="The Broad Institute Genome Sequencing Platform"/>
            <person name="Russ C."/>
            <person name="Cuomo C."/>
            <person name="Shea T."/>
            <person name="Young S.K."/>
            <person name="Zeng Q."/>
            <person name="Koehrsen M."/>
            <person name="Haas B."/>
            <person name="Borodovsky M."/>
            <person name="Guigo R."/>
            <person name="Alvarado L."/>
            <person name="Berlin A."/>
            <person name="Bochicchio J."/>
            <person name="Borenstein D."/>
            <person name="Chapman S."/>
            <person name="Chen Z."/>
            <person name="Engels R."/>
            <person name="Freedman E."/>
            <person name="Gellesch M."/>
            <person name="Goldberg J."/>
            <person name="Griggs A."/>
            <person name="Gujja S."/>
            <person name="Heiman D."/>
            <person name="Hepburn T."/>
            <person name="Howarth C."/>
            <person name="Jen D."/>
            <person name="Larson L."/>
            <person name="Lewis B."/>
            <person name="Mehta T."/>
            <person name="Park D."/>
            <person name="Pearson M."/>
            <person name="Roberts A."/>
            <person name="Saif S."/>
            <person name="Shenoy N."/>
            <person name="Sisk P."/>
            <person name="Stolte C."/>
            <person name="Sykes S."/>
            <person name="Thomson T."/>
            <person name="Walk T."/>
            <person name="White J."/>
            <person name="Yandava C."/>
            <person name="Burger G."/>
            <person name="Gray M.W."/>
            <person name="Holland P.W.H."/>
            <person name="King N."/>
            <person name="Lang F.B.F."/>
            <person name="Roger A.J."/>
            <person name="Ruiz-Trillo I."/>
            <person name="Lander E."/>
            <person name="Nusbaum C."/>
        </authorList>
    </citation>
    <scope>NUCLEOTIDE SEQUENCE [LARGE SCALE GENOMIC DNA]</scope>
    <source>
        <strain evidence="11 12">DAOM BR117</strain>
    </source>
</reference>
<comment type="similarity">
    <text evidence="2 9">Belongs to the SPCS3 family.</text>
</comment>
<gene>
    <name evidence="11" type="ORF">SPPG_09002</name>
</gene>
<evidence type="ECO:0000256" key="10">
    <source>
        <dbReference type="SAM" id="Phobius"/>
    </source>
</evidence>
<keyword evidence="4 9" id="KW-0256">Endoplasmic reticulum</keyword>
<sequence>MHTLSQRANTLFAFFVTVLFSVLGAVAISGPLLLWRVPKDANAVDLSVEAVSVKMGRLGYYYDYSSPATELGLIQFNLDADLTTLWNWNTKQLFLYVVAEYETPSHNVNQIVIWDDIITSKEDAIVTLRNKKAEYVASDMSHKLAGIRTNLSLHWNIVPHVGLLMTQRAGSAPLTFPRASQ</sequence>
<keyword evidence="3 10" id="KW-0812">Transmembrane</keyword>